<dbReference type="InterPro" id="IPR011333">
    <property type="entry name" value="SKP1/BTB/POZ_sf"/>
</dbReference>
<evidence type="ECO:0008006" key="3">
    <source>
        <dbReference type="Google" id="ProtNLM"/>
    </source>
</evidence>
<comment type="caution">
    <text evidence="1">The sequence shown here is derived from an EMBL/GenBank/DDBJ whole genome shotgun (WGS) entry which is preliminary data.</text>
</comment>
<name>A0A9P4I3T8_9PEZI</name>
<reference evidence="1" key="1">
    <citation type="journal article" date="2020" name="Stud. Mycol.">
        <title>101 Dothideomycetes genomes: a test case for predicting lifestyles and emergence of pathogens.</title>
        <authorList>
            <person name="Haridas S."/>
            <person name="Albert R."/>
            <person name="Binder M."/>
            <person name="Bloem J."/>
            <person name="Labutti K."/>
            <person name="Salamov A."/>
            <person name="Andreopoulos B."/>
            <person name="Baker S."/>
            <person name="Barry K."/>
            <person name="Bills G."/>
            <person name="Bluhm B."/>
            <person name="Cannon C."/>
            <person name="Castanera R."/>
            <person name="Culley D."/>
            <person name="Daum C."/>
            <person name="Ezra D."/>
            <person name="Gonzalez J."/>
            <person name="Henrissat B."/>
            <person name="Kuo A."/>
            <person name="Liang C."/>
            <person name="Lipzen A."/>
            <person name="Lutzoni F."/>
            <person name="Magnuson J."/>
            <person name="Mondo S."/>
            <person name="Nolan M."/>
            <person name="Ohm R."/>
            <person name="Pangilinan J."/>
            <person name="Park H.-J."/>
            <person name="Ramirez L."/>
            <person name="Alfaro M."/>
            <person name="Sun H."/>
            <person name="Tritt A."/>
            <person name="Yoshinaga Y."/>
            <person name="Zwiers L.-H."/>
            <person name="Turgeon B."/>
            <person name="Goodwin S."/>
            <person name="Spatafora J."/>
            <person name="Crous P."/>
            <person name="Grigoriev I."/>
        </authorList>
    </citation>
    <scope>NUCLEOTIDE SEQUENCE</scope>
    <source>
        <strain evidence="1">CBS 133067</strain>
    </source>
</reference>
<keyword evidence="2" id="KW-1185">Reference proteome</keyword>
<proteinExistence type="predicted"/>
<protein>
    <recommendedName>
        <fullName evidence="3">BTB domain-containing protein</fullName>
    </recommendedName>
</protein>
<dbReference type="EMBL" id="ML978139">
    <property type="protein sequence ID" value="KAF2093209.1"/>
    <property type="molecule type" value="Genomic_DNA"/>
</dbReference>
<evidence type="ECO:0000313" key="2">
    <source>
        <dbReference type="Proteomes" id="UP000799772"/>
    </source>
</evidence>
<evidence type="ECO:0000313" key="1">
    <source>
        <dbReference type="EMBL" id="KAF2093209.1"/>
    </source>
</evidence>
<dbReference type="AlphaFoldDB" id="A0A9P4I3T8"/>
<sequence length="326" mass="36874">MDDESKVVEIVTQSNLTLIVGEGKEKVTFKVIRDALRLASPIWNVMFDPDKLYIEGNSNEVCLPKDDTIAMETVLQIAHLRFQEVPTTFDSEELFNLAILCDKYDNAHLIAPFLDKRSFRYFQEQLDEGGGVAVEAALVAWTFGDRATLAKAMPTLITRTDLSRERPAGQEGVYDGLLPPALTDYIKRERDSLFHWLKREYQRCTDTLSCDHFLRGCRKDGYSCITAERVSCCMMQLGYILRCVKYECPGLEESELRDEDMLEDYVQQLLSAAQMSHGIHDGCKPGFLVETLRNFWVVVPTGSALPIGNARHGKACADEMDFEGCE</sequence>
<organism evidence="1 2">
    <name type="scientific">Rhizodiscina lignyota</name>
    <dbReference type="NCBI Taxonomy" id="1504668"/>
    <lineage>
        <taxon>Eukaryota</taxon>
        <taxon>Fungi</taxon>
        <taxon>Dikarya</taxon>
        <taxon>Ascomycota</taxon>
        <taxon>Pezizomycotina</taxon>
        <taxon>Dothideomycetes</taxon>
        <taxon>Pleosporomycetidae</taxon>
        <taxon>Aulographales</taxon>
        <taxon>Rhizodiscinaceae</taxon>
        <taxon>Rhizodiscina</taxon>
    </lineage>
</organism>
<accession>A0A9P4I3T8</accession>
<gene>
    <name evidence="1" type="ORF">NA57DRAFT_61726</name>
</gene>
<dbReference type="Gene3D" id="3.30.710.10">
    <property type="entry name" value="Potassium Channel Kv1.1, Chain A"/>
    <property type="match status" value="1"/>
</dbReference>
<dbReference type="OrthoDB" id="5275938at2759"/>
<dbReference type="Proteomes" id="UP000799772">
    <property type="component" value="Unassembled WGS sequence"/>
</dbReference>